<gene>
    <name evidence="2" type="ORF">H2200_007001</name>
</gene>
<dbReference type="Proteomes" id="UP001172673">
    <property type="component" value="Unassembled WGS sequence"/>
</dbReference>
<keyword evidence="3" id="KW-1185">Reference proteome</keyword>
<evidence type="ECO:0000313" key="2">
    <source>
        <dbReference type="EMBL" id="KAJ9609229.1"/>
    </source>
</evidence>
<dbReference type="Pfam" id="PF06985">
    <property type="entry name" value="HET"/>
    <property type="match status" value="1"/>
</dbReference>
<dbReference type="InterPro" id="IPR052895">
    <property type="entry name" value="HetReg/Transcr_Mod"/>
</dbReference>
<organism evidence="2 3">
    <name type="scientific">Cladophialophora chaetospira</name>
    <dbReference type="NCBI Taxonomy" id="386627"/>
    <lineage>
        <taxon>Eukaryota</taxon>
        <taxon>Fungi</taxon>
        <taxon>Dikarya</taxon>
        <taxon>Ascomycota</taxon>
        <taxon>Pezizomycotina</taxon>
        <taxon>Eurotiomycetes</taxon>
        <taxon>Chaetothyriomycetidae</taxon>
        <taxon>Chaetothyriales</taxon>
        <taxon>Herpotrichiellaceae</taxon>
        <taxon>Cladophialophora</taxon>
    </lineage>
</organism>
<dbReference type="InterPro" id="IPR010730">
    <property type="entry name" value="HET"/>
</dbReference>
<dbReference type="EMBL" id="JAPDRK010000009">
    <property type="protein sequence ID" value="KAJ9609229.1"/>
    <property type="molecule type" value="Genomic_DNA"/>
</dbReference>
<protein>
    <recommendedName>
        <fullName evidence="1">Heterokaryon incompatibility domain-containing protein</fullName>
    </recommendedName>
</protein>
<evidence type="ECO:0000313" key="3">
    <source>
        <dbReference type="Proteomes" id="UP001172673"/>
    </source>
</evidence>
<reference evidence="2" key="1">
    <citation type="submission" date="2022-10" db="EMBL/GenBank/DDBJ databases">
        <title>Culturing micro-colonial fungi from biological soil crusts in the Mojave desert and describing Neophaeococcomyces mojavensis, and introducing the new genera and species Taxawa tesnikishii.</title>
        <authorList>
            <person name="Kurbessoian T."/>
            <person name="Stajich J.E."/>
        </authorList>
    </citation>
    <scope>NUCLEOTIDE SEQUENCE</scope>
    <source>
        <strain evidence="2">TK_41</strain>
    </source>
</reference>
<name>A0AA38X9F7_9EURO</name>
<evidence type="ECO:0000259" key="1">
    <source>
        <dbReference type="Pfam" id="PF06985"/>
    </source>
</evidence>
<proteinExistence type="predicted"/>
<comment type="caution">
    <text evidence="2">The sequence shown here is derived from an EMBL/GenBank/DDBJ whole genome shotgun (WGS) entry which is preliminary data.</text>
</comment>
<dbReference type="PANTHER" id="PTHR24148">
    <property type="entry name" value="ANKYRIN REPEAT DOMAIN-CONTAINING PROTEIN 39 HOMOLOG-RELATED"/>
    <property type="match status" value="1"/>
</dbReference>
<dbReference type="AlphaFoldDB" id="A0AA38X9F7"/>
<accession>A0AA38X9F7</accession>
<sequence length="552" mass="62839">MAFSGQANAPDLEECPGLSHVIQLDDSRSEIRLLCLGDDIKLEKYQLLAAPPYYAVSYFWGPPTPTRPVRVHGELVAIRQSVFDLFGVLRERYGDKARFWIDLLCIDQHNLAERNEQVSVMNEVYSRATAVISWLGHSTPQSQSAFEIVRRELFCPTNAPLRLWGNSRQVRSFSGIAVKWPSTQQLEADHDLYRAFAEDIVWPALADILRRPYWDRLWVVPEMITATDCTLLCGMDAISLDKFVAVGDLWIRKGQQYQPGDAHSRAEIANASDFQDVINTWVPLSKISKNYREEYRQDAILLMEIVDNFAGKQCLNVRDKVFALRSLSKEAAQVKVDYSKTVLEVFLDLVQSGLLMSDGGRGFQSLPSFIWYMGLDYETLNEQLAELPGTVINLSGKLTGAVVTTRTLQHGWKATQLRPYYVRVVNKEKNQRTNFYRSSVEECARQFLHQAQQGDVLCTIPQPSPILLLLRPRRNRAAITTYFAVANLHSWTDKWKPSAELSSDACIIGEVEVSHATDFDRSQIQTFPIESCSMRGLTLWKNDRDINYTILV</sequence>
<dbReference type="PANTHER" id="PTHR24148:SF73">
    <property type="entry name" value="HET DOMAIN PROTEIN (AFU_ORTHOLOGUE AFUA_8G01020)"/>
    <property type="match status" value="1"/>
</dbReference>
<feature type="domain" description="Heterokaryon incompatibility" evidence="1">
    <location>
        <begin position="53"/>
        <end position="222"/>
    </location>
</feature>